<dbReference type="PROSITE" id="PS51419">
    <property type="entry name" value="RAB"/>
    <property type="match status" value="1"/>
</dbReference>
<name>A0A6A7G9S8_9CRUS</name>
<dbReference type="SMART" id="SM00173">
    <property type="entry name" value="RAS"/>
    <property type="match status" value="1"/>
</dbReference>
<dbReference type="SMART" id="SM00174">
    <property type="entry name" value="RHO"/>
    <property type="match status" value="1"/>
</dbReference>
<dbReference type="FunFam" id="3.40.50.300:FF:000808">
    <property type="entry name" value="Small GTP-binding protein, putative"/>
    <property type="match status" value="1"/>
</dbReference>
<dbReference type="InterPro" id="IPR001806">
    <property type="entry name" value="Small_GTPase"/>
</dbReference>
<dbReference type="PRINTS" id="PR00449">
    <property type="entry name" value="RASTRNSFRMNG"/>
</dbReference>
<dbReference type="Pfam" id="PF00071">
    <property type="entry name" value="Ras"/>
    <property type="match status" value="1"/>
</dbReference>
<dbReference type="PANTHER" id="PTHR47978">
    <property type="match status" value="1"/>
</dbReference>
<dbReference type="EMBL" id="IACT01008905">
    <property type="protein sequence ID" value="LAC28017.1"/>
    <property type="molecule type" value="mRNA"/>
</dbReference>
<dbReference type="PROSITE" id="PS51421">
    <property type="entry name" value="RAS"/>
    <property type="match status" value="1"/>
</dbReference>
<dbReference type="AlphaFoldDB" id="A0A6A7G9S8"/>
<dbReference type="InterPro" id="IPR005225">
    <property type="entry name" value="Small_GTP-bd"/>
</dbReference>
<dbReference type="InterPro" id="IPR027417">
    <property type="entry name" value="P-loop_NTPase"/>
</dbReference>
<organism evidence="3">
    <name type="scientific">Hirondellea gigas</name>
    <dbReference type="NCBI Taxonomy" id="1518452"/>
    <lineage>
        <taxon>Eukaryota</taxon>
        <taxon>Metazoa</taxon>
        <taxon>Ecdysozoa</taxon>
        <taxon>Arthropoda</taxon>
        <taxon>Crustacea</taxon>
        <taxon>Multicrustacea</taxon>
        <taxon>Malacostraca</taxon>
        <taxon>Eumalacostraca</taxon>
        <taxon>Peracarida</taxon>
        <taxon>Amphipoda</taxon>
        <taxon>Amphilochidea</taxon>
        <taxon>Lysianassida</taxon>
        <taxon>Lysianassidira</taxon>
        <taxon>Lysianassoidea</taxon>
        <taxon>Lysianassidae</taxon>
        <taxon>Hirondellea</taxon>
    </lineage>
</organism>
<sequence length="201" mass="22818">MRRYNFQVCLLGEGRVGKTCLLIRYIENKFATAVQSTIEATQCQKRLRIREHPVVLDIWDTAGQERFHGLAPIYYRKSQGAIVVYDICDRESFSKAHTWVAELRKIVGNQIVLVLVGNKTDLSRKHRQVDLQTAEEYAKSVDAMHFVVSARFGTNVNNAFFHLAEGMMDKFGPSQRKNLVVESPLLAQPNSSTSLLCCNIL</sequence>
<evidence type="ECO:0000313" key="3">
    <source>
        <dbReference type="EMBL" id="LAC28017.1"/>
    </source>
</evidence>
<reference evidence="3" key="1">
    <citation type="submission" date="2017-11" db="EMBL/GenBank/DDBJ databases">
        <title>The sensing device of the deep-sea amphipod.</title>
        <authorList>
            <person name="Kobayashi H."/>
            <person name="Nagahama T."/>
            <person name="Arai W."/>
            <person name="Sasagawa Y."/>
            <person name="Umeda M."/>
            <person name="Hayashi T."/>
            <person name="Nikaido I."/>
            <person name="Watanabe H."/>
            <person name="Oguri K."/>
            <person name="Kitazato H."/>
            <person name="Fujioka K."/>
            <person name="Kido Y."/>
            <person name="Takami H."/>
        </authorList>
    </citation>
    <scope>NUCLEOTIDE SEQUENCE</scope>
    <source>
        <tissue evidence="3">Whole body</tissue>
    </source>
</reference>
<dbReference type="GO" id="GO:0005525">
    <property type="term" value="F:GTP binding"/>
    <property type="evidence" value="ECO:0007669"/>
    <property type="project" value="InterPro"/>
</dbReference>
<evidence type="ECO:0000256" key="1">
    <source>
        <dbReference type="ARBA" id="ARBA00006270"/>
    </source>
</evidence>
<keyword evidence="2" id="KW-0547">Nucleotide-binding</keyword>
<dbReference type="SUPFAM" id="SSF52540">
    <property type="entry name" value="P-loop containing nucleoside triphosphate hydrolases"/>
    <property type="match status" value="1"/>
</dbReference>
<evidence type="ECO:0000256" key="2">
    <source>
        <dbReference type="ARBA" id="ARBA00022741"/>
    </source>
</evidence>
<comment type="similarity">
    <text evidence="1">Belongs to the small GTPase superfamily. Rab family.</text>
</comment>
<dbReference type="NCBIfam" id="TIGR00231">
    <property type="entry name" value="small_GTP"/>
    <property type="match status" value="1"/>
</dbReference>
<dbReference type="SMART" id="SM00176">
    <property type="entry name" value="RAN"/>
    <property type="match status" value="1"/>
</dbReference>
<accession>A0A6A7G9S8</accession>
<dbReference type="Gene3D" id="3.40.50.300">
    <property type="entry name" value="P-loop containing nucleotide triphosphate hydrolases"/>
    <property type="match status" value="1"/>
</dbReference>
<dbReference type="SMART" id="SM00175">
    <property type="entry name" value="RAB"/>
    <property type="match status" value="1"/>
</dbReference>
<proteinExistence type="evidence at transcript level"/>
<dbReference type="GO" id="GO:0003924">
    <property type="term" value="F:GTPase activity"/>
    <property type="evidence" value="ECO:0007669"/>
    <property type="project" value="InterPro"/>
</dbReference>
<protein>
    <submittedName>
        <fullName evidence="3">Ras-related protein Rab-21</fullName>
    </submittedName>
</protein>